<evidence type="ECO:0000313" key="3">
    <source>
        <dbReference type="Proteomes" id="UP001172101"/>
    </source>
</evidence>
<gene>
    <name evidence="2" type="ORF">B0T26DRAFT_735559</name>
</gene>
<sequence length="89" mass="9217">MHSLAAVLLIGGSLLSAKATPIAIVQGLSEDTANITARDLRGSLPVSASTLEHRFQPVTDFDTDGCYYTSAIDPDGSLNQGLSAGKGNR</sequence>
<evidence type="ECO:0000313" key="2">
    <source>
        <dbReference type="EMBL" id="KAK0702013.1"/>
    </source>
</evidence>
<keyword evidence="3" id="KW-1185">Reference proteome</keyword>
<organism evidence="2 3">
    <name type="scientific">Lasiosphaeria miniovina</name>
    <dbReference type="NCBI Taxonomy" id="1954250"/>
    <lineage>
        <taxon>Eukaryota</taxon>
        <taxon>Fungi</taxon>
        <taxon>Dikarya</taxon>
        <taxon>Ascomycota</taxon>
        <taxon>Pezizomycotina</taxon>
        <taxon>Sordariomycetes</taxon>
        <taxon>Sordariomycetidae</taxon>
        <taxon>Sordariales</taxon>
        <taxon>Lasiosphaeriaceae</taxon>
        <taxon>Lasiosphaeria</taxon>
    </lineage>
</organism>
<accession>A0AA39ZR28</accession>
<proteinExistence type="predicted"/>
<reference evidence="2" key="1">
    <citation type="submission" date="2023-06" db="EMBL/GenBank/DDBJ databases">
        <title>Genome-scale phylogeny and comparative genomics of the fungal order Sordariales.</title>
        <authorList>
            <consortium name="Lawrence Berkeley National Laboratory"/>
            <person name="Hensen N."/>
            <person name="Bonometti L."/>
            <person name="Westerberg I."/>
            <person name="Brannstrom I.O."/>
            <person name="Guillou S."/>
            <person name="Cros-Aarteil S."/>
            <person name="Calhoun S."/>
            <person name="Haridas S."/>
            <person name="Kuo A."/>
            <person name="Mondo S."/>
            <person name="Pangilinan J."/>
            <person name="Riley R."/>
            <person name="LaButti K."/>
            <person name="Andreopoulos B."/>
            <person name="Lipzen A."/>
            <person name="Chen C."/>
            <person name="Yanf M."/>
            <person name="Daum C."/>
            <person name="Ng V."/>
            <person name="Clum A."/>
            <person name="Steindorff A."/>
            <person name="Ohm R."/>
            <person name="Martin F."/>
            <person name="Silar P."/>
            <person name="Natvig D."/>
            <person name="Lalanne C."/>
            <person name="Gautier V."/>
            <person name="Ament-velasquez S.L."/>
            <person name="Kruys A."/>
            <person name="Hutchinson M.I."/>
            <person name="Powell A.J."/>
            <person name="Barry K."/>
            <person name="Miller A.N."/>
            <person name="Grigoriev I.V."/>
            <person name="Debuchy R."/>
            <person name="Gladieux P."/>
            <person name="Thoren M.H."/>
            <person name="Johannesson H."/>
        </authorList>
    </citation>
    <scope>NUCLEOTIDE SEQUENCE</scope>
    <source>
        <strain evidence="2">SMH2392-1A</strain>
    </source>
</reference>
<dbReference type="EMBL" id="JAUIRO010000009">
    <property type="protein sequence ID" value="KAK0702013.1"/>
    <property type="molecule type" value="Genomic_DNA"/>
</dbReference>
<dbReference type="RefSeq" id="XP_060289677.1">
    <property type="nucleotide sequence ID" value="XM_060443250.1"/>
</dbReference>
<protein>
    <submittedName>
        <fullName evidence="2">Uncharacterized protein</fullName>
    </submittedName>
</protein>
<dbReference type="InterPro" id="IPR008701">
    <property type="entry name" value="NPP1"/>
</dbReference>
<keyword evidence="1" id="KW-0732">Signal</keyword>
<dbReference type="Proteomes" id="UP001172101">
    <property type="component" value="Unassembled WGS sequence"/>
</dbReference>
<comment type="caution">
    <text evidence="2">The sequence shown here is derived from an EMBL/GenBank/DDBJ whole genome shotgun (WGS) entry which is preliminary data.</text>
</comment>
<dbReference type="GeneID" id="85326520"/>
<name>A0AA39ZR28_9PEZI</name>
<feature type="signal peptide" evidence="1">
    <location>
        <begin position="1"/>
        <end position="19"/>
    </location>
</feature>
<evidence type="ECO:0000256" key="1">
    <source>
        <dbReference type="SAM" id="SignalP"/>
    </source>
</evidence>
<dbReference type="Pfam" id="PF05630">
    <property type="entry name" value="NPP1"/>
    <property type="match status" value="1"/>
</dbReference>
<dbReference type="AlphaFoldDB" id="A0AA39ZR28"/>
<feature type="chain" id="PRO_5041341747" evidence="1">
    <location>
        <begin position="20"/>
        <end position="89"/>
    </location>
</feature>